<sequence length="117" mass="13034">MQFFHEHNCDGFDDDTICGAVHSGNLALVQFLLAHRQNANTLRRAMMIAAETDSVKMLQWLVDQLGAAAHLDWTAGHAYISRGHRCAAFLASMSAHAIGLYDRARKRKSSKMVCNDM</sequence>
<dbReference type="Proteomes" id="UP000030745">
    <property type="component" value="Unassembled WGS sequence"/>
</dbReference>
<dbReference type="InterPro" id="IPR002110">
    <property type="entry name" value="Ankyrin_rpt"/>
</dbReference>
<evidence type="ECO:0008006" key="3">
    <source>
        <dbReference type="Google" id="ProtNLM"/>
    </source>
</evidence>
<dbReference type="RefSeq" id="XP_012210974.1">
    <property type="nucleotide sequence ID" value="XM_012355584.1"/>
</dbReference>
<dbReference type="Gene3D" id="1.25.40.20">
    <property type="entry name" value="Ankyrin repeat-containing domain"/>
    <property type="match status" value="1"/>
</dbReference>
<dbReference type="GeneID" id="24137916"/>
<dbReference type="KEGG" id="spar:SPRG_16278"/>
<dbReference type="VEuPathDB" id="FungiDB:SPRG_16278"/>
<keyword evidence="2" id="KW-1185">Reference proteome</keyword>
<dbReference type="Pfam" id="PF13637">
    <property type="entry name" value="Ank_4"/>
    <property type="match status" value="1"/>
</dbReference>
<dbReference type="AlphaFoldDB" id="A0A067BNJ4"/>
<evidence type="ECO:0000313" key="2">
    <source>
        <dbReference type="Proteomes" id="UP000030745"/>
    </source>
</evidence>
<protein>
    <recommendedName>
        <fullName evidence="3">Ankyrin repeat protein</fullName>
    </recommendedName>
</protein>
<accession>A0A067BNJ4</accession>
<organism evidence="1 2">
    <name type="scientific">Saprolegnia parasitica (strain CBS 223.65)</name>
    <dbReference type="NCBI Taxonomy" id="695850"/>
    <lineage>
        <taxon>Eukaryota</taxon>
        <taxon>Sar</taxon>
        <taxon>Stramenopiles</taxon>
        <taxon>Oomycota</taxon>
        <taxon>Saprolegniomycetes</taxon>
        <taxon>Saprolegniales</taxon>
        <taxon>Saprolegniaceae</taxon>
        <taxon>Saprolegnia</taxon>
    </lineage>
</organism>
<dbReference type="InterPro" id="IPR036770">
    <property type="entry name" value="Ankyrin_rpt-contain_sf"/>
</dbReference>
<dbReference type="EMBL" id="KK583457">
    <property type="protein sequence ID" value="KDO18315.1"/>
    <property type="molecule type" value="Genomic_DNA"/>
</dbReference>
<reference evidence="1 2" key="1">
    <citation type="journal article" date="2013" name="PLoS Genet.">
        <title>Distinctive expansion of potential virulence genes in the genome of the oomycete fish pathogen Saprolegnia parasitica.</title>
        <authorList>
            <person name="Jiang R.H."/>
            <person name="de Bruijn I."/>
            <person name="Haas B.J."/>
            <person name="Belmonte R."/>
            <person name="Lobach L."/>
            <person name="Christie J."/>
            <person name="van den Ackerveken G."/>
            <person name="Bottin A."/>
            <person name="Bulone V."/>
            <person name="Diaz-Moreno S.M."/>
            <person name="Dumas B."/>
            <person name="Fan L."/>
            <person name="Gaulin E."/>
            <person name="Govers F."/>
            <person name="Grenville-Briggs L.J."/>
            <person name="Horner N.R."/>
            <person name="Levin J.Z."/>
            <person name="Mammella M."/>
            <person name="Meijer H.J."/>
            <person name="Morris P."/>
            <person name="Nusbaum C."/>
            <person name="Oome S."/>
            <person name="Phillips A.J."/>
            <person name="van Rooyen D."/>
            <person name="Rzeszutek E."/>
            <person name="Saraiva M."/>
            <person name="Secombes C.J."/>
            <person name="Seidl M.F."/>
            <person name="Snel B."/>
            <person name="Stassen J.H."/>
            <person name="Sykes S."/>
            <person name="Tripathy S."/>
            <person name="van den Berg H."/>
            <person name="Vega-Arreguin J.C."/>
            <person name="Wawra S."/>
            <person name="Young S.K."/>
            <person name="Zeng Q."/>
            <person name="Dieguez-Uribeondo J."/>
            <person name="Russ C."/>
            <person name="Tyler B.M."/>
            <person name="van West P."/>
        </authorList>
    </citation>
    <scope>NUCLEOTIDE SEQUENCE [LARGE SCALE GENOMIC DNA]</scope>
    <source>
        <strain evidence="1 2">CBS 223.65</strain>
    </source>
</reference>
<evidence type="ECO:0000313" key="1">
    <source>
        <dbReference type="EMBL" id="KDO18315.1"/>
    </source>
</evidence>
<name>A0A067BNJ4_SAPPC</name>
<proteinExistence type="predicted"/>
<gene>
    <name evidence="1" type="ORF">SPRG_16278</name>
</gene>
<dbReference type="SUPFAM" id="SSF140860">
    <property type="entry name" value="Pseudo ankyrin repeat-like"/>
    <property type="match status" value="1"/>
</dbReference>